<dbReference type="InterPro" id="IPR050618">
    <property type="entry name" value="Ubq-SigPath_Reg"/>
</dbReference>
<evidence type="ECO:0000313" key="4">
    <source>
        <dbReference type="WBParaSite" id="GPLIN_000659700"/>
    </source>
</evidence>
<dbReference type="PANTHER" id="PTHR12864">
    <property type="entry name" value="RAN BINDING PROTEIN 9-RELATED"/>
    <property type="match status" value="1"/>
</dbReference>
<dbReference type="Pfam" id="PF00622">
    <property type="entry name" value="SPRY"/>
    <property type="match status" value="1"/>
</dbReference>
<reference evidence="4" key="2">
    <citation type="submission" date="2016-06" db="UniProtKB">
        <authorList>
            <consortium name="WormBaseParasite"/>
        </authorList>
    </citation>
    <scope>IDENTIFICATION</scope>
</reference>
<keyword evidence="1" id="KW-0175">Coiled coil</keyword>
<evidence type="ECO:0000313" key="3">
    <source>
        <dbReference type="Proteomes" id="UP000050741"/>
    </source>
</evidence>
<keyword evidence="3" id="KW-1185">Reference proteome</keyword>
<dbReference type="InterPro" id="IPR003877">
    <property type="entry name" value="SPRY_dom"/>
</dbReference>
<dbReference type="InterPro" id="IPR043136">
    <property type="entry name" value="B30.2/SPRY_sf"/>
</dbReference>
<dbReference type="Gene3D" id="2.60.120.920">
    <property type="match status" value="2"/>
</dbReference>
<protein>
    <submittedName>
        <fullName evidence="4">B30.2/SPRY domain-containing protein</fullName>
    </submittedName>
</protein>
<sequence>MDQLLKVELSAKMEQYQKQQHQKMEQYQKEQQQKMEQYQKEQQQTIDELQKTVALLNGTIGKGILVTLQTPQNRWDSAACHDKLTLYEPDRSIVQHYGENWGNRSVLAERPIPKGNSGIFYYEVKILRGKGGIHIGLATKEMPLDGSVGEYDGTYAYGSCGHFCGHAVKGWLQNIFGFDAPIEGKPSFGVGDVVGCGVNLATRQIIYTKNGRRLGLTPQNRWDSAACHKNLTLIEPGRLIVQFTRAYSGRSSVLAERAIPKGKFGIFYYELAILKKEIFSAIYWTSAKTNGIGQMGWTCRRHLRIRK</sequence>
<dbReference type="CDD" id="cd12885">
    <property type="entry name" value="SPRY_RanBP_like"/>
    <property type="match status" value="1"/>
</dbReference>
<reference evidence="3" key="1">
    <citation type="submission" date="2014-05" db="EMBL/GenBank/DDBJ databases">
        <title>The genome and life-stage specific transcriptomes of Globodera pallida elucidate key aspects of plant parasitism by a cyst nematode.</title>
        <authorList>
            <person name="Cotton J.A."/>
            <person name="Lilley C.J."/>
            <person name="Jones L.M."/>
            <person name="Kikuchi T."/>
            <person name="Reid A.J."/>
            <person name="Thorpe P."/>
            <person name="Tsai I.J."/>
            <person name="Beasley H."/>
            <person name="Blok V."/>
            <person name="Cock P.J.A."/>
            <person name="Van den Akker S.E."/>
            <person name="Holroyd N."/>
            <person name="Hunt M."/>
            <person name="Mantelin S."/>
            <person name="Naghra H."/>
            <person name="Pain A."/>
            <person name="Palomares-Rius J.E."/>
            <person name="Zarowiecki M."/>
            <person name="Berriman M."/>
            <person name="Jones J.T."/>
            <person name="Urwin P.E."/>
        </authorList>
    </citation>
    <scope>NUCLEOTIDE SEQUENCE [LARGE SCALE GENOMIC DNA]</scope>
    <source>
        <strain evidence="3">Lindley</strain>
    </source>
</reference>
<dbReference type="SMART" id="SM00449">
    <property type="entry name" value="SPRY"/>
    <property type="match status" value="1"/>
</dbReference>
<evidence type="ECO:0000259" key="2">
    <source>
        <dbReference type="PROSITE" id="PS50188"/>
    </source>
</evidence>
<proteinExistence type="predicted"/>
<dbReference type="InterPro" id="IPR001870">
    <property type="entry name" value="B30.2/SPRY"/>
</dbReference>
<name>A0A183C154_GLOPA</name>
<dbReference type="InterPro" id="IPR013320">
    <property type="entry name" value="ConA-like_dom_sf"/>
</dbReference>
<dbReference type="Proteomes" id="UP000050741">
    <property type="component" value="Unassembled WGS sequence"/>
</dbReference>
<dbReference type="PROSITE" id="PS50188">
    <property type="entry name" value="B302_SPRY"/>
    <property type="match status" value="1"/>
</dbReference>
<dbReference type="InterPro" id="IPR044736">
    <property type="entry name" value="Gid1/RanBPM/SPLA_SPRY"/>
</dbReference>
<feature type="coiled-coil region" evidence="1">
    <location>
        <begin position="6"/>
        <end position="52"/>
    </location>
</feature>
<evidence type="ECO:0000256" key="1">
    <source>
        <dbReference type="SAM" id="Coils"/>
    </source>
</evidence>
<dbReference type="WBParaSite" id="GPLIN_000659700">
    <property type="protein sequence ID" value="GPLIN_000659700"/>
    <property type="gene ID" value="GPLIN_000659700"/>
</dbReference>
<organism evidence="3 4">
    <name type="scientific">Globodera pallida</name>
    <name type="common">Potato cyst nematode worm</name>
    <name type="synonym">Heterodera pallida</name>
    <dbReference type="NCBI Taxonomy" id="36090"/>
    <lineage>
        <taxon>Eukaryota</taxon>
        <taxon>Metazoa</taxon>
        <taxon>Ecdysozoa</taxon>
        <taxon>Nematoda</taxon>
        <taxon>Chromadorea</taxon>
        <taxon>Rhabditida</taxon>
        <taxon>Tylenchina</taxon>
        <taxon>Tylenchomorpha</taxon>
        <taxon>Tylenchoidea</taxon>
        <taxon>Heteroderidae</taxon>
        <taxon>Heteroderinae</taxon>
        <taxon>Globodera</taxon>
    </lineage>
</organism>
<dbReference type="AlphaFoldDB" id="A0A183C154"/>
<accession>A0A183C154</accession>
<feature type="domain" description="B30.2/SPRY" evidence="2">
    <location>
        <begin position="53"/>
        <end position="248"/>
    </location>
</feature>
<dbReference type="SUPFAM" id="SSF49899">
    <property type="entry name" value="Concanavalin A-like lectins/glucanases"/>
    <property type="match status" value="1"/>
</dbReference>